<gene>
    <name evidence="2" type="ORF">HK103_006936</name>
</gene>
<dbReference type="PROSITE" id="PS51159">
    <property type="entry name" value="CBM21"/>
    <property type="match status" value="1"/>
</dbReference>
<evidence type="ECO:0000313" key="3">
    <source>
        <dbReference type="Proteomes" id="UP001210925"/>
    </source>
</evidence>
<organism evidence="2 3">
    <name type="scientific">Boothiomyces macroporosus</name>
    <dbReference type="NCBI Taxonomy" id="261099"/>
    <lineage>
        <taxon>Eukaryota</taxon>
        <taxon>Fungi</taxon>
        <taxon>Fungi incertae sedis</taxon>
        <taxon>Chytridiomycota</taxon>
        <taxon>Chytridiomycota incertae sedis</taxon>
        <taxon>Chytridiomycetes</taxon>
        <taxon>Rhizophydiales</taxon>
        <taxon>Terramycetaceae</taxon>
        <taxon>Boothiomyces</taxon>
    </lineage>
</organism>
<reference evidence="2" key="1">
    <citation type="submission" date="2020-05" db="EMBL/GenBank/DDBJ databases">
        <title>Phylogenomic resolution of chytrid fungi.</title>
        <authorList>
            <person name="Stajich J.E."/>
            <person name="Amses K."/>
            <person name="Simmons R."/>
            <person name="Seto K."/>
            <person name="Myers J."/>
            <person name="Bonds A."/>
            <person name="Quandt C.A."/>
            <person name="Barry K."/>
            <person name="Liu P."/>
            <person name="Grigoriev I."/>
            <person name="Longcore J.E."/>
            <person name="James T.Y."/>
        </authorList>
    </citation>
    <scope>NUCLEOTIDE SEQUENCE</scope>
    <source>
        <strain evidence="2">PLAUS21</strain>
    </source>
</reference>
<dbReference type="Proteomes" id="UP001210925">
    <property type="component" value="Unassembled WGS sequence"/>
</dbReference>
<protein>
    <recommendedName>
        <fullName evidence="1">CBM21 domain-containing protein</fullName>
    </recommendedName>
</protein>
<dbReference type="Pfam" id="PF03370">
    <property type="entry name" value="CBM_21"/>
    <property type="match status" value="1"/>
</dbReference>
<dbReference type="InterPro" id="IPR005036">
    <property type="entry name" value="CBM21_dom"/>
</dbReference>
<dbReference type="PANTHER" id="PTHR12307:SF36">
    <property type="entry name" value="GLYCOGEN-BINDING SUBUNIT 76A"/>
    <property type="match status" value="1"/>
</dbReference>
<accession>A0AAD5UKX9</accession>
<feature type="domain" description="CBM21" evidence="1">
    <location>
        <begin position="107"/>
        <end position="220"/>
    </location>
</feature>
<evidence type="ECO:0000313" key="2">
    <source>
        <dbReference type="EMBL" id="KAJ3260981.1"/>
    </source>
</evidence>
<dbReference type="PANTHER" id="PTHR12307">
    <property type="entry name" value="PROTEIN PHOSPHATASE 1 REGULATORY SUBUNIT"/>
    <property type="match status" value="1"/>
</dbReference>
<sequence length="322" mass="36685">MVKSAVPPGKECAPDRGLCRSNSVKQRLLRTPKKSILKKEDSNTKKTLSFANSIEVIRHFQKTESPKNIANLDQIYVMDSGDENMTSASSAFLIPPFWCIESKSPVCHLSHQFNVILDQLDLKDNMLKIGVLVRNISFEKKVAVRVTWNGWKTWKDYKGDFQCSVGETCNEYLGVDRFTATLNLDNLLEGDAAEMEFAIRYNVNNEEYWDNNGTKNYKVTFKRRSKPSHLSYSTKFERPPLPMLHTDLTGLNFNMDQSSSPEDELPMQKYQLPIFLKPIPNVTRAVNLNKEPNLLYQPREVLSQLPDSGMGVDALLSIIAQE</sequence>
<evidence type="ECO:0000259" key="1">
    <source>
        <dbReference type="PROSITE" id="PS51159"/>
    </source>
</evidence>
<dbReference type="InterPro" id="IPR050782">
    <property type="entry name" value="PP1_regulatory_subunit_3"/>
</dbReference>
<proteinExistence type="predicted"/>
<comment type="caution">
    <text evidence="2">The sequence shown here is derived from an EMBL/GenBank/DDBJ whole genome shotgun (WGS) entry which is preliminary data.</text>
</comment>
<name>A0AAD5UKX9_9FUNG</name>
<dbReference type="GO" id="GO:0008157">
    <property type="term" value="F:protein phosphatase 1 binding"/>
    <property type="evidence" value="ECO:0007669"/>
    <property type="project" value="TreeGrafter"/>
</dbReference>
<dbReference type="EMBL" id="JADGKB010000008">
    <property type="protein sequence ID" value="KAJ3260981.1"/>
    <property type="molecule type" value="Genomic_DNA"/>
</dbReference>
<dbReference type="GO" id="GO:0005979">
    <property type="term" value="P:regulation of glycogen biosynthetic process"/>
    <property type="evidence" value="ECO:0007669"/>
    <property type="project" value="TreeGrafter"/>
</dbReference>
<dbReference type="Gene3D" id="2.60.40.2440">
    <property type="entry name" value="Carbohydrate binding type-21 domain"/>
    <property type="match status" value="1"/>
</dbReference>
<dbReference type="InterPro" id="IPR038175">
    <property type="entry name" value="CBM21_dom_sf"/>
</dbReference>
<dbReference type="GO" id="GO:2001069">
    <property type="term" value="F:glycogen binding"/>
    <property type="evidence" value="ECO:0007669"/>
    <property type="project" value="TreeGrafter"/>
</dbReference>
<dbReference type="GO" id="GO:0000164">
    <property type="term" value="C:protein phosphatase type 1 complex"/>
    <property type="evidence" value="ECO:0007669"/>
    <property type="project" value="TreeGrafter"/>
</dbReference>
<keyword evidence="3" id="KW-1185">Reference proteome</keyword>
<dbReference type="AlphaFoldDB" id="A0AAD5UKX9"/>